<dbReference type="Pfam" id="PF00550">
    <property type="entry name" value="PP-binding"/>
    <property type="match status" value="2"/>
</dbReference>
<proteinExistence type="predicted"/>
<dbReference type="CDD" id="cd05930">
    <property type="entry name" value="A_NRPS"/>
    <property type="match status" value="1"/>
</dbReference>
<dbReference type="PANTHER" id="PTHR45527">
    <property type="entry name" value="NONRIBOSOMAL PEPTIDE SYNTHETASE"/>
    <property type="match status" value="1"/>
</dbReference>
<comment type="cofactor">
    <cofactor evidence="1">
        <name>pantetheine 4'-phosphate</name>
        <dbReference type="ChEBI" id="CHEBI:47942"/>
    </cofactor>
</comment>
<dbReference type="InterPro" id="IPR036736">
    <property type="entry name" value="ACP-like_sf"/>
</dbReference>
<dbReference type="InterPro" id="IPR042099">
    <property type="entry name" value="ANL_N_sf"/>
</dbReference>
<dbReference type="SUPFAM" id="SSF53335">
    <property type="entry name" value="S-adenosyl-L-methionine-dependent methyltransferases"/>
    <property type="match status" value="1"/>
</dbReference>
<dbReference type="Pfam" id="PF00668">
    <property type="entry name" value="Condensation"/>
    <property type="match status" value="3"/>
</dbReference>
<name>A0ABS8ANB0_9BACT</name>
<dbReference type="SUPFAM" id="SSF52777">
    <property type="entry name" value="CoA-dependent acyltransferases"/>
    <property type="match status" value="6"/>
</dbReference>
<evidence type="ECO:0000313" key="5">
    <source>
        <dbReference type="EMBL" id="MCB2407700.1"/>
    </source>
</evidence>
<dbReference type="EMBL" id="JAJADR010000002">
    <property type="protein sequence ID" value="MCB2407700.1"/>
    <property type="molecule type" value="Genomic_DNA"/>
</dbReference>
<dbReference type="Gene3D" id="3.40.50.980">
    <property type="match status" value="2"/>
</dbReference>
<dbReference type="InterPro" id="IPR000873">
    <property type="entry name" value="AMP-dep_synth/lig_dom"/>
</dbReference>
<keyword evidence="2" id="KW-0596">Phosphopantetheine</keyword>
<evidence type="ECO:0000259" key="4">
    <source>
        <dbReference type="PROSITE" id="PS50075"/>
    </source>
</evidence>
<dbReference type="PROSITE" id="PS00012">
    <property type="entry name" value="PHOSPHOPANTETHEINE"/>
    <property type="match status" value="2"/>
</dbReference>
<evidence type="ECO:0000256" key="2">
    <source>
        <dbReference type="ARBA" id="ARBA00022450"/>
    </source>
</evidence>
<dbReference type="Pfam" id="PF08242">
    <property type="entry name" value="Methyltransf_12"/>
    <property type="match status" value="1"/>
</dbReference>
<dbReference type="InterPro" id="IPR006162">
    <property type="entry name" value="Ppantetheine_attach_site"/>
</dbReference>
<organism evidence="5 6">
    <name type="scientific">Hymenobacter lucidus</name>
    <dbReference type="NCBI Taxonomy" id="2880930"/>
    <lineage>
        <taxon>Bacteria</taxon>
        <taxon>Pseudomonadati</taxon>
        <taxon>Bacteroidota</taxon>
        <taxon>Cytophagia</taxon>
        <taxon>Cytophagales</taxon>
        <taxon>Hymenobacteraceae</taxon>
        <taxon>Hymenobacter</taxon>
    </lineage>
</organism>
<dbReference type="PROSITE" id="PS50075">
    <property type="entry name" value="CARRIER"/>
    <property type="match status" value="2"/>
</dbReference>
<dbReference type="Gene3D" id="2.30.38.10">
    <property type="entry name" value="Luciferase, Domain 3"/>
    <property type="match status" value="1"/>
</dbReference>
<dbReference type="InterPro" id="IPR020845">
    <property type="entry name" value="AMP-binding_CS"/>
</dbReference>
<dbReference type="SUPFAM" id="SSF56801">
    <property type="entry name" value="Acetyl-CoA synthetase-like"/>
    <property type="match status" value="2"/>
</dbReference>
<dbReference type="CDD" id="cd12117">
    <property type="entry name" value="A_NRPS_Srf_like"/>
    <property type="match status" value="1"/>
</dbReference>
<dbReference type="Gene3D" id="3.30.559.10">
    <property type="entry name" value="Chloramphenicol acetyltransferase-like domain"/>
    <property type="match status" value="3"/>
</dbReference>
<dbReference type="InterPro" id="IPR029063">
    <property type="entry name" value="SAM-dependent_MTases_sf"/>
</dbReference>
<evidence type="ECO:0000256" key="3">
    <source>
        <dbReference type="ARBA" id="ARBA00022553"/>
    </source>
</evidence>
<dbReference type="InterPro" id="IPR009081">
    <property type="entry name" value="PP-bd_ACP"/>
</dbReference>
<sequence length="2924" mass="327028">MKDVLDILSNCRQKGISIALDDSGENIKLSGNVKTLGLAERDQLRQHKEDIISLLKKSLEAAYAGIPAVPTQEFYPLSAAQLRLWVISQFQEGNVAYNIPGAYVFEGNVDEASLQAAFQTLVARHEILRTVFREDENGDIRQSVLSAEETGFSITRRDLRAAPSQTVALNQAVQQDCLTPFDLAAGPLLRVTLYQLEDHKWLLTYVLHHIICDGWSMNVILQELLTLYYAHTRGEQNPLPALGIHYKEYAAWQQQQLGAPGMQEHRAYWLQQFEGSLPLLELPTDRPRPVLKTYQGGAVTTPLGAAIIEPLKKVCEQEGSTLFMGLLAGVKALLYRYTNQRDIIVGIPIAGRQHADLEQQIGLYVNTLALRTRFEAEDGFRQLVRQVKHITLGAYEHQDFPFDELVEGLQLPRNGSRNALFDVMVVLQDNEGQGAERTVDELTIRGYDKLEDHTSKFDLTFNFVEQEGELHLRVEYNTDLYDHATAIRIGEHFKQLLQTAIAAPEQPVLELDYLSEQEKQTLLVDFNATATAYPKHQTITELFEEQAAHHPTQVALVYQDQQLTYQQVEEQANQLAHYLRTEYALKPNALVGLRLERSAWWAIATLGILKAGAAYVPIDADYPAERVEYMLADSGCALVLDEAELTRFLQRQTAYPVQPPAPQHQATDLAYVMYTSGSTGRPKGVLVEHRNVVRLVKDTNYITFGPNDQLLQTGSLSFDATTFELWGMLLNGGTLHLLPQEQLLDPAQLKQYLVEQRITMAWFTASWFNQLVDIDPAIFSQLNYALVGGDKLSPKHINAVRAAYPGLRIINGYGPTENTTFSLCYPIDETWEQAIPIGKPIANSTAYVLDSRRQLVGIGVPGEVYVGGAGVARGYLNQAALTAERFVADAFSDEAGARLYRTGDLGRWLPTGNMEFLGRKDEQVKLRGYRIELGEIENVLQSHPQIDSAVVLVKTVAGEQSLWAYVVSHQELALEPLRAYLSEQLPAYMLPQAYVQLPALPLTSNGKVDRQQLLQLPGEVLAAGVVYQAPRNAVEAALAEIWAEILGKEQIGVKDNFFDLGGHSLKAMRLINQVRQHFAVKLDLKKIFTHAVLEQQALLISAADQATYTSIQPAPAKEYYALSSAQKRVYFLQELAPESTSYNMPLVTYLGRTVDKKKLVSALTQLIERHDSLRTSFIKVQGVASQRVHAQVPFVLDEHECAPEELEAYLQAYLRAFDLTQAPLLRSSLINIQGLGYAWVVDIHHIISDGTSQEVLISDFFQLYQGQQLPPLPLQYRDFSEWQNEQLESGQFEAQKEYWLSEFAGSLPKLNFPSDRARPAHFSFEGSSYQFLLGPELTQQVRRFGQQHQGTLQMSLLAALNVVLHLYTGQEDLVVGCGIAGRRHPDLDRIVGMFVNTLAIRNQPMGSKTFVDFYREVASQCLVAYDNQDIQFENLVDWLKVERDPARNPVFDVSMVVQNFATSTADKSILLAGNEFESVQADILSRWKGPETAKFDMTWFVTEQQDDIAINLEYYSAIYDLATIQRLVEHFKTVLQQALSQPATLLSAIKMVSADEEQQLLQRYVTAPASFQGSAATLHDVFAEQSRLYPDQVAAVDESGSFTYRQLNERSDQLANFLTESLHLAPESRVGVLQSRNADLLVSILGILKAGGAYVPLDSNYPEERLLFMLEDAGIEVLLTEKDQIEFANRLQWRLTPLKSLICIDSADLYNERGLLRNDLMRKDLWDHVGTTATDAISGGGWMSSYTGAYLSEEEMQEYSENAFLKLKPHLHAGMKVLEIGCASGLTMFQIAPHVGAYHGTDLSSSILANTQQEVDAKGYRHITLSCLPAHEIDQLDDSGFDLVIINSVIQSFDGHNYLRRVLTKVIDKMNPTGLLFLGDIMDEDRRLDLISSLTEFAREHAAEGYRTKTDLSAELFVSRAYLDDLIADQIGIAAISYTDKIYTIANELTDFRYDALMRIDRNQTSGNLVKHKQQFDLGHIRRYAGTLAPTLVESTSLAYIIYTSGSTGKPKGVMIEHRNIVSFLGSCRARFLHGQTISLPAVASYAFDISLFQLFFPCLSGGTVLLLPDASVKDIPALAEQLKGVNSFDSVPALASQVVNHIRTTSSAGDYLALTDLFIGGDAVPTHVLEGMRELFPNARINVMYGPTETSVFVSIMQYSKDEHSFRGTVIGTPNQNAAIYITNEQQHLLPVGVIGEICIGGAGVARGYLNQPALTAEKFVADPFRAGERLYRTGDLGRWLANGTVEFMGRKDDQVKIRGYRIELGEIENAIRRYPAVQAAAVLAKINRSGDNELVAYLVSSAPITTSDIRTHLGKTLPTYMVPSQFVSLDHLPLTVNGKVDRKKLPDPEGLGLESGVTYVAPRNETEEKLQLIWQELLGKESIGMKDNFFDLGGHSLKATRLSSQVHKVFEAKVELKDLFANPILEDQAQLIRRAATAAFSVIPQAGPQPSYQLSSSQYRLWITSQLEEGSGTYNMPAAYVFEGSLNQDALERSLQTLLERHEILRTVFREDEDGDVRQFINPIDAHGFCLTYPDLRGADETEITELVQAEFQQPFDLEAGPLLRGSLVQIEEQMWVFVYVMHHIISDGWSMEVLIRELLQLYGAYAQNQPAQLPTLRIQYKDFAAWQQQQLQAADVQTHRAYWLEQFEGPLPVAQLPTDKPRPEYKSYEGATIEKVLPAELSKGFKAVSREQGATLFMGLLAAVNTLLFHYNRQEDSIIGSPIAGRQHPELENQIGFYLNMLPLRTRFSGENSFRELLENIKVVTLGAYEHQAYPFNELVGELNLRRDLSRNVLMDVTVVLQNTADGPVEAPDNLVGLKITGYEKSQSLTSEFDISFDFEEADDTIKAKIIYNTALFKHTTILRLADHLEYLLAAIVTNPAMTITQLGHLAYTQANLLSPPPSTLVYSAPSEEELINDLDL</sequence>
<dbReference type="CDD" id="cd02440">
    <property type="entry name" value="AdoMet_MTases"/>
    <property type="match status" value="1"/>
</dbReference>
<dbReference type="InterPro" id="IPR013217">
    <property type="entry name" value="Methyltransf_12"/>
</dbReference>
<dbReference type="InterPro" id="IPR023213">
    <property type="entry name" value="CAT-like_dom_sf"/>
</dbReference>
<reference evidence="5" key="1">
    <citation type="submission" date="2021-10" db="EMBL/GenBank/DDBJ databases">
        <authorList>
            <person name="Dean J.D."/>
            <person name="Kim M.K."/>
            <person name="Newey C.N."/>
            <person name="Stoker T.S."/>
            <person name="Thompson D.W."/>
            <person name="Grose J.H."/>
        </authorList>
    </citation>
    <scope>NUCLEOTIDE SEQUENCE</scope>
    <source>
        <strain evidence="5">BT178</strain>
    </source>
</reference>
<dbReference type="Gene3D" id="3.30.300.30">
    <property type="match status" value="2"/>
</dbReference>
<dbReference type="Proteomes" id="UP001165296">
    <property type="component" value="Unassembled WGS sequence"/>
</dbReference>
<dbReference type="Pfam" id="PF00501">
    <property type="entry name" value="AMP-binding"/>
    <property type="match status" value="3"/>
</dbReference>
<dbReference type="InterPro" id="IPR001242">
    <property type="entry name" value="Condensation_dom"/>
</dbReference>
<dbReference type="NCBIfam" id="NF003417">
    <property type="entry name" value="PRK04813.1"/>
    <property type="match status" value="3"/>
</dbReference>
<evidence type="ECO:0000256" key="1">
    <source>
        <dbReference type="ARBA" id="ARBA00001957"/>
    </source>
</evidence>
<dbReference type="InterPro" id="IPR045851">
    <property type="entry name" value="AMP-bd_C_sf"/>
</dbReference>
<dbReference type="PROSITE" id="PS00455">
    <property type="entry name" value="AMP_BINDING"/>
    <property type="match status" value="2"/>
</dbReference>
<dbReference type="NCBIfam" id="TIGR01733">
    <property type="entry name" value="AA-adenyl-dom"/>
    <property type="match status" value="2"/>
</dbReference>
<dbReference type="Gene3D" id="3.30.559.30">
    <property type="entry name" value="Nonribosomal peptide synthetase, condensation domain"/>
    <property type="match status" value="3"/>
</dbReference>
<dbReference type="CDD" id="cd19531">
    <property type="entry name" value="LCL_NRPS-like"/>
    <property type="match status" value="3"/>
</dbReference>
<protein>
    <submittedName>
        <fullName evidence="5">Amino acid adenylation domain-containing protein</fullName>
    </submittedName>
</protein>
<dbReference type="PANTHER" id="PTHR45527:SF1">
    <property type="entry name" value="FATTY ACID SYNTHASE"/>
    <property type="match status" value="1"/>
</dbReference>
<dbReference type="Gene3D" id="3.40.50.150">
    <property type="entry name" value="Vaccinia Virus protein VP39"/>
    <property type="match status" value="1"/>
</dbReference>
<dbReference type="Pfam" id="PF13193">
    <property type="entry name" value="AMP-binding_C"/>
    <property type="match status" value="2"/>
</dbReference>
<dbReference type="InterPro" id="IPR010071">
    <property type="entry name" value="AA_adenyl_dom"/>
</dbReference>
<keyword evidence="6" id="KW-1185">Reference proteome</keyword>
<accession>A0ABS8ANB0</accession>
<keyword evidence="3" id="KW-0597">Phosphoprotein</keyword>
<dbReference type="Gene3D" id="1.10.1200.10">
    <property type="entry name" value="ACP-like"/>
    <property type="match status" value="2"/>
</dbReference>
<feature type="domain" description="Carrier" evidence="4">
    <location>
        <begin position="1029"/>
        <end position="1104"/>
    </location>
</feature>
<evidence type="ECO:0000313" key="6">
    <source>
        <dbReference type="Proteomes" id="UP001165296"/>
    </source>
</evidence>
<dbReference type="SUPFAM" id="SSF47336">
    <property type="entry name" value="ACP-like"/>
    <property type="match status" value="2"/>
</dbReference>
<feature type="domain" description="Carrier" evidence="4">
    <location>
        <begin position="2363"/>
        <end position="2438"/>
    </location>
</feature>
<dbReference type="InterPro" id="IPR025110">
    <property type="entry name" value="AMP-bd_C"/>
</dbReference>
<dbReference type="Gene3D" id="3.40.50.12780">
    <property type="entry name" value="N-terminal domain of ligase-like"/>
    <property type="match status" value="2"/>
</dbReference>
<comment type="caution">
    <text evidence="5">The sequence shown here is derived from an EMBL/GenBank/DDBJ whole genome shotgun (WGS) entry which is preliminary data.</text>
</comment>
<gene>
    <name evidence="5" type="ORF">LGH74_06900</name>
</gene>